<dbReference type="EMBL" id="RDQH01000338">
    <property type="protein sequence ID" value="RXH80799.1"/>
    <property type="molecule type" value="Genomic_DNA"/>
</dbReference>
<evidence type="ECO:0000313" key="2">
    <source>
        <dbReference type="Proteomes" id="UP000290289"/>
    </source>
</evidence>
<dbReference type="PANTHER" id="PTHR47150:SF5">
    <property type="entry name" value="OS07G0546750 PROTEIN"/>
    <property type="match status" value="1"/>
</dbReference>
<sequence length="141" mass="16671">MGDRRRCSLAMQVTLYQASLATGDAEMNNEEAEFVNSIMQYEHHAKSSYRGFVTGCSFMQHDREKCHDRMMKDYSLNPNREDLKRLLRRVDKRGLLSMIESLEYMHWQWKKCPIAWAGQFKGRHNKLTIMLEAVASYDTWI</sequence>
<dbReference type="PANTHER" id="PTHR47150">
    <property type="entry name" value="OS12G0169200 PROTEIN"/>
    <property type="match status" value="1"/>
</dbReference>
<evidence type="ECO:0000313" key="1">
    <source>
        <dbReference type="EMBL" id="RXH80799.1"/>
    </source>
</evidence>
<reference evidence="1 2" key="1">
    <citation type="submission" date="2018-10" db="EMBL/GenBank/DDBJ databases">
        <title>A high-quality apple genome assembly.</title>
        <authorList>
            <person name="Hu J."/>
        </authorList>
    </citation>
    <scope>NUCLEOTIDE SEQUENCE [LARGE SCALE GENOMIC DNA]</scope>
    <source>
        <strain evidence="2">cv. HFTH1</strain>
        <tissue evidence="1">Young leaf</tissue>
    </source>
</reference>
<dbReference type="Proteomes" id="UP000290289">
    <property type="component" value="Chromosome 12"/>
</dbReference>
<gene>
    <name evidence="1" type="ORF">DVH24_004713</name>
</gene>
<protein>
    <submittedName>
        <fullName evidence="1">Uncharacterized protein</fullName>
    </submittedName>
</protein>
<dbReference type="Pfam" id="PF04827">
    <property type="entry name" value="Plant_tran"/>
    <property type="match status" value="1"/>
</dbReference>
<name>A0A498ICT8_MALDO</name>
<dbReference type="STRING" id="3750.A0A498ICT8"/>
<keyword evidence="2" id="KW-1185">Reference proteome</keyword>
<comment type="caution">
    <text evidence="1">The sequence shown here is derived from an EMBL/GenBank/DDBJ whole genome shotgun (WGS) entry which is preliminary data.</text>
</comment>
<dbReference type="AlphaFoldDB" id="A0A498ICT8"/>
<proteinExistence type="predicted"/>
<dbReference type="InterPro" id="IPR006912">
    <property type="entry name" value="Harbinger_derived_prot"/>
</dbReference>
<organism evidence="1 2">
    <name type="scientific">Malus domestica</name>
    <name type="common">Apple</name>
    <name type="synonym">Pyrus malus</name>
    <dbReference type="NCBI Taxonomy" id="3750"/>
    <lineage>
        <taxon>Eukaryota</taxon>
        <taxon>Viridiplantae</taxon>
        <taxon>Streptophyta</taxon>
        <taxon>Embryophyta</taxon>
        <taxon>Tracheophyta</taxon>
        <taxon>Spermatophyta</taxon>
        <taxon>Magnoliopsida</taxon>
        <taxon>eudicotyledons</taxon>
        <taxon>Gunneridae</taxon>
        <taxon>Pentapetalae</taxon>
        <taxon>rosids</taxon>
        <taxon>fabids</taxon>
        <taxon>Rosales</taxon>
        <taxon>Rosaceae</taxon>
        <taxon>Amygdaloideae</taxon>
        <taxon>Maleae</taxon>
        <taxon>Malus</taxon>
    </lineage>
</organism>
<accession>A0A498ICT8</accession>